<evidence type="ECO:0000313" key="6">
    <source>
        <dbReference type="EMBL" id="PWE18098.1"/>
    </source>
</evidence>
<evidence type="ECO:0000256" key="3">
    <source>
        <dbReference type="SAM" id="SignalP"/>
    </source>
</evidence>
<feature type="domain" description="Multidrug resistance protein MdtA-like C-terminal permuted SH3" evidence="5">
    <location>
        <begin position="279"/>
        <end position="336"/>
    </location>
</feature>
<reference evidence="7" key="1">
    <citation type="submission" date="2018-05" db="EMBL/GenBank/DDBJ databases">
        <authorList>
            <person name="Liu B.-T."/>
        </authorList>
    </citation>
    <scope>NUCLEOTIDE SEQUENCE [LARGE SCALE GENOMIC DNA]</scope>
    <source>
        <strain evidence="7">WD6-1</strain>
    </source>
</reference>
<dbReference type="RefSeq" id="WP_109251372.1">
    <property type="nucleotide sequence ID" value="NZ_QEXV01000001.1"/>
</dbReference>
<evidence type="ECO:0000256" key="2">
    <source>
        <dbReference type="SAM" id="Coils"/>
    </source>
</evidence>
<gene>
    <name evidence="6" type="ORF">DDZ18_00335</name>
</gene>
<accession>A0A2U2BVQ8</accession>
<dbReference type="Gene3D" id="1.10.287.470">
    <property type="entry name" value="Helix hairpin bin"/>
    <property type="match status" value="1"/>
</dbReference>
<feature type="coiled-coil region" evidence="2">
    <location>
        <begin position="90"/>
        <end position="117"/>
    </location>
</feature>
<dbReference type="GO" id="GO:0015562">
    <property type="term" value="F:efflux transmembrane transporter activity"/>
    <property type="evidence" value="ECO:0007669"/>
    <property type="project" value="TreeGrafter"/>
</dbReference>
<feature type="chain" id="PRO_5015440599" evidence="3">
    <location>
        <begin position="23"/>
        <end position="358"/>
    </location>
</feature>
<dbReference type="Gene3D" id="2.40.50.100">
    <property type="match status" value="1"/>
</dbReference>
<dbReference type="Gene3D" id="2.40.30.170">
    <property type="match status" value="1"/>
</dbReference>
<comment type="similarity">
    <text evidence="1">Belongs to the membrane fusion protein (MFP) (TC 8.A.1) family.</text>
</comment>
<proteinExistence type="inferred from homology"/>
<keyword evidence="2" id="KW-0175">Coiled coil</keyword>
<protein>
    <submittedName>
        <fullName evidence="6">Efflux RND transporter periplasmic adaptor subunit</fullName>
    </submittedName>
</protein>
<dbReference type="InterPro" id="IPR006143">
    <property type="entry name" value="RND_pump_MFP"/>
</dbReference>
<dbReference type="PANTHER" id="PTHR30469:SF20">
    <property type="entry name" value="EFFLUX RND TRANSPORTER PERIPLASMIC ADAPTOR SUBUNIT"/>
    <property type="match status" value="1"/>
</dbReference>
<keyword evidence="3" id="KW-0732">Signal</keyword>
<dbReference type="PROSITE" id="PS51257">
    <property type="entry name" value="PROKAR_LIPOPROTEIN"/>
    <property type="match status" value="1"/>
</dbReference>
<dbReference type="Pfam" id="PF25967">
    <property type="entry name" value="RND-MFP_C"/>
    <property type="match status" value="1"/>
</dbReference>
<dbReference type="Gene3D" id="2.40.420.20">
    <property type="match status" value="1"/>
</dbReference>
<dbReference type="Proteomes" id="UP000245168">
    <property type="component" value="Unassembled WGS sequence"/>
</dbReference>
<dbReference type="GO" id="GO:1990281">
    <property type="term" value="C:efflux pump complex"/>
    <property type="evidence" value="ECO:0007669"/>
    <property type="project" value="TreeGrafter"/>
</dbReference>
<dbReference type="PANTHER" id="PTHR30469">
    <property type="entry name" value="MULTIDRUG RESISTANCE PROTEIN MDTA"/>
    <property type="match status" value="1"/>
</dbReference>
<dbReference type="NCBIfam" id="TIGR01730">
    <property type="entry name" value="RND_mfp"/>
    <property type="match status" value="1"/>
</dbReference>
<evidence type="ECO:0000259" key="5">
    <source>
        <dbReference type="Pfam" id="PF25967"/>
    </source>
</evidence>
<dbReference type="Pfam" id="PF25954">
    <property type="entry name" value="Beta-barrel_RND_2"/>
    <property type="match status" value="1"/>
</dbReference>
<sequence length="358" mass="38363">MTPWRWLVAPLVLALAACSAETAETDSRVRAARIEMVSAADAPVRRDFVGRVEARLTVDLAFQVGGRLANFPISEGEILEEGALVARLETQDFERALREARVQLQQATQNLDRTRTLHERGIASEAALEEAQTAHDLRAVALDNARQNLAYATVEAPFEGLVARRLVDNFTTVAPGQPVARLQDVSELRVAISVPESLIATIDQNAARVVEARFPFLPGRSFPLEYRELISEPDQASQTYRVIFALPDDIPANVLPGMTASVSVTIDPSGDPALAGVRAPVSALAATPDGGFRVWVYDPATGEVSPRAVTTGAVSGDSVLVAEGLTPGERIVTAGVNALHEGMRVRPLDATARYDGEG</sequence>
<dbReference type="InterPro" id="IPR058627">
    <property type="entry name" value="MdtA-like_C"/>
</dbReference>
<keyword evidence="7" id="KW-1185">Reference proteome</keyword>
<dbReference type="AlphaFoldDB" id="A0A2U2BVQ8"/>
<dbReference type="EMBL" id="QEXV01000001">
    <property type="protein sequence ID" value="PWE18098.1"/>
    <property type="molecule type" value="Genomic_DNA"/>
</dbReference>
<dbReference type="OrthoDB" id="9813967at2"/>
<name>A0A2U2BVQ8_9PROT</name>
<comment type="caution">
    <text evidence="6">The sequence shown here is derived from an EMBL/GenBank/DDBJ whole genome shotgun (WGS) entry which is preliminary data.</text>
</comment>
<organism evidence="6 7">
    <name type="scientific">Marinicauda salina</name>
    <dbReference type="NCBI Taxonomy" id="2135793"/>
    <lineage>
        <taxon>Bacteria</taxon>
        <taxon>Pseudomonadati</taxon>
        <taxon>Pseudomonadota</taxon>
        <taxon>Alphaproteobacteria</taxon>
        <taxon>Maricaulales</taxon>
        <taxon>Maricaulaceae</taxon>
        <taxon>Marinicauda</taxon>
    </lineage>
</organism>
<dbReference type="InterPro" id="IPR058792">
    <property type="entry name" value="Beta-barrel_RND_2"/>
</dbReference>
<evidence type="ECO:0000313" key="7">
    <source>
        <dbReference type="Proteomes" id="UP000245168"/>
    </source>
</evidence>
<feature type="domain" description="CusB-like beta-barrel" evidence="4">
    <location>
        <begin position="190"/>
        <end position="264"/>
    </location>
</feature>
<evidence type="ECO:0000256" key="1">
    <source>
        <dbReference type="ARBA" id="ARBA00009477"/>
    </source>
</evidence>
<feature type="signal peptide" evidence="3">
    <location>
        <begin position="1"/>
        <end position="22"/>
    </location>
</feature>
<dbReference type="SUPFAM" id="SSF111369">
    <property type="entry name" value="HlyD-like secretion proteins"/>
    <property type="match status" value="1"/>
</dbReference>
<evidence type="ECO:0000259" key="4">
    <source>
        <dbReference type="Pfam" id="PF25954"/>
    </source>
</evidence>